<feature type="domain" description="ABC transporter" evidence="7">
    <location>
        <begin position="5"/>
        <end position="242"/>
    </location>
</feature>
<gene>
    <name evidence="8" type="ORF">SM611_04145</name>
</gene>
<dbReference type="SMART" id="SM00382">
    <property type="entry name" value="AAA"/>
    <property type="match status" value="1"/>
</dbReference>
<dbReference type="RefSeq" id="WP_371947456.1">
    <property type="nucleotide sequence ID" value="NZ_JAXCEI010000002.1"/>
</dbReference>
<dbReference type="PANTHER" id="PTHR42711:SF5">
    <property type="entry name" value="ABC TRANSPORTER ATP-BINDING PROTEIN NATA"/>
    <property type="match status" value="1"/>
</dbReference>
<dbReference type="InterPro" id="IPR027417">
    <property type="entry name" value="P-loop_NTPase"/>
</dbReference>
<dbReference type="InterPro" id="IPR050763">
    <property type="entry name" value="ABC_transporter_ATP-binding"/>
</dbReference>
<accession>A0ABV4Q606</accession>
<dbReference type="SUPFAM" id="SSF52540">
    <property type="entry name" value="P-loop containing nucleoside triphosphate hydrolases"/>
    <property type="match status" value="1"/>
</dbReference>
<keyword evidence="5 8" id="KW-0067">ATP-binding</keyword>
<dbReference type="EMBL" id="JAXCEI010000002">
    <property type="protein sequence ID" value="MFA1538111.1"/>
    <property type="molecule type" value="Genomic_DNA"/>
</dbReference>
<keyword evidence="9" id="KW-1185">Reference proteome</keyword>
<sequence length="315" mass="34163">MGVAIATDGLRRGYRRKRGAGEVLALDDFSIEIGEREIHGLLGPNGAGKSTLVKILSTVLLPTAGRAAVLGHDVVAETAKVRRDIGLVLGGDRGFYDRISARRNLAFWGALYRMNGREVRRRSADVLERVGLAEVADRNVESFSRGMKQRLHLARGLLHSPAVLFLDEPTAGLDPVAASAFRRLVLDTRAEGRTLLLATHDMDEAAALCDRVTLIDRGKRLLTAATAEVGDLLGNDEYVVFAHPDDRLAAALAGLPCVLAVTESNGNRHVHVGDSAGTATVLRWLLDHGVLDARRSRPTLEEVYMRTIGDRGMRV</sequence>
<proteinExistence type="inferred from homology"/>
<evidence type="ECO:0000259" key="7">
    <source>
        <dbReference type="PROSITE" id="PS50893"/>
    </source>
</evidence>
<evidence type="ECO:0000313" key="9">
    <source>
        <dbReference type="Proteomes" id="UP001569963"/>
    </source>
</evidence>
<comment type="caution">
    <text evidence="8">The sequence shown here is derived from an EMBL/GenBank/DDBJ whole genome shotgun (WGS) entry which is preliminary data.</text>
</comment>
<dbReference type="InterPro" id="IPR003439">
    <property type="entry name" value="ABC_transporter-like_ATP-bd"/>
</dbReference>
<keyword evidence="4" id="KW-0547">Nucleotide-binding</keyword>
<dbReference type="Gene3D" id="3.40.50.300">
    <property type="entry name" value="P-loop containing nucleotide triphosphate hydrolases"/>
    <property type="match status" value="1"/>
</dbReference>
<dbReference type="GO" id="GO:0005524">
    <property type="term" value="F:ATP binding"/>
    <property type="evidence" value="ECO:0007669"/>
    <property type="project" value="UniProtKB-KW"/>
</dbReference>
<evidence type="ECO:0000313" key="8">
    <source>
        <dbReference type="EMBL" id="MFA1538111.1"/>
    </source>
</evidence>
<comment type="similarity">
    <text evidence="2">Belongs to the ABC transporter superfamily.</text>
</comment>
<evidence type="ECO:0000256" key="6">
    <source>
        <dbReference type="ARBA" id="ARBA00023251"/>
    </source>
</evidence>
<evidence type="ECO:0000256" key="4">
    <source>
        <dbReference type="ARBA" id="ARBA00022741"/>
    </source>
</evidence>
<evidence type="ECO:0000256" key="1">
    <source>
        <dbReference type="ARBA" id="ARBA00004202"/>
    </source>
</evidence>
<dbReference type="PANTHER" id="PTHR42711">
    <property type="entry name" value="ABC TRANSPORTER ATP-BINDING PROTEIN"/>
    <property type="match status" value="1"/>
</dbReference>
<keyword evidence="3" id="KW-0813">Transport</keyword>
<evidence type="ECO:0000256" key="3">
    <source>
        <dbReference type="ARBA" id="ARBA00022448"/>
    </source>
</evidence>
<dbReference type="InterPro" id="IPR003593">
    <property type="entry name" value="AAA+_ATPase"/>
</dbReference>
<dbReference type="PROSITE" id="PS50893">
    <property type="entry name" value="ABC_TRANSPORTER_2"/>
    <property type="match status" value="1"/>
</dbReference>
<comment type="subcellular location">
    <subcellularLocation>
        <location evidence="1">Cell membrane</location>
        <topology evidence="1">Peripheral membrane protein</topology>
    </subcellularLocation>
</comment>
<evidence type="ECO:0000256" key="5">
    <source>
        <dbReference type="ARBA" id="ARBA00022840"/>
    </source>
</evidence>
<protein>
    <submittedName>
        <fullName evidence="8">ABC transporter ATP-binding protein</fullName>
    </submittedName>
</protein>
<name>A0ABV4Q606_9ACTN</name>
<evidence type="ECO:0000256" key="2">
    <source>
        <dbReference type="ARBA" id="ARBA00005417"/>
    </source>
</evidence>
<keyword evidence="6" id="KW-0046">Antibiotic resistance</keyword>
<dbReference type="Pfam" id="PF00005">
    <property type="entry name" value="ABC_tran"/>
    <property type="match status" value="1"/>
</dbReference>
<reference evidence="8 9" key="1">
    <citation type="submission" date="2023-11" db="EMBL/GenBank/DDBJ databases">
        <title>Actinomadura monticuli sp. nov., isolated from volcanic ash.</title>
        <authorList>
            <person name="Lee S.D."/>
            <person name="Yang H."/>
            <person name="Kim I.S."/>
        </authorList>
    </citation>
    <scope>NUCLEOTIDE SEQUENCE [LARGE SCALE GENOMIC DNA]</scope>
    <source>
        <strain evidence="8 9">DLS-62</strain>
    </source>
</reference>
<organism evidence="8 9">
    <name type="scientific">Actinomadura monticuli</name>
    <dbReference type="NCBI Taxonomy" id="3097367"/>
    <lineage>
        <taxon>Bacteria</taxon>
        <taxon>Bacillati</taxon>
        <taxon>Actinomycetota</taxon>
        <taxon>Actinomycetes</taxon>
        <taxon>Streptosporangiales</taxon>
        <taxon>Thermomonosporaceae</taxon>
        <taxon>Actinomadura</taxon>
    </lineage>
</organism>
<dbReference type="Proteomes" id="UP001569963">
    <property type="component" value="Unassembled WGS sequence"/>
</dbReference>